<organism evidence="1 2">
    <name type="scientific">Desulfolutivibrio sulfodismutans</name>
    <dbReference type="NCBI Taxonomy" id="63561"/>
    <lineage>
        <taxon>Bacteria</taxon>
        <taxon>Pseudomonadati</taxon>
        <taxon>Thermodesulfobacteriota</taxon>
        <taxon>Desulfovibrionia</taxon>
        <taxon>Desulfovibrionales</taxon>
        <taxon>Desulfovibrionaceae</taxon>
        <taxon>Desulfolutivibrio</taxon>
    </lineage>
</organism>
<evidence type="ECO:0000313" key="2">
    <source>
        <dbReference type="Proteomes" id="UP000469724"/>
    </source>
</evidence>
<comment type="caution">
    <text evidence="1">The sequence shown here is derived from an EMBL/GenBank/DDBJ whole genome shotgun (WGS) entry which is preliminary data.</text>
</comment>
<reference evidence="1 2" key="1">
    <citation type="submission" date="2020-02" db="EMBL/GenBank/DDBJ databases">
        <title>Comparative genomics of sulfur disproportionating microorganisms.</title>
        <authorList>
            <person name="Ward L.M."/>
            <person name="Bertran E."/>
            <person name="Johnston D.T."/>
        </authorList>
    </citation>
    <scope>NUCLEOTIDE SEQUENCE [LARGE SCALE GENOMIC DNA]</scope>
    <source>
        <strain evidence="1 2">DSM 3696</strain>
    </source>
</reference>
<evidence type="ECO:0000313" key="1">
    <source>
        <dbReference type="EMBL" id="NDY57105.1"/>
    </source>
</evidence>
<gene>
    <name evidence="1" type="ORF">G3N56_10165</name>
</gene>
<proteinExistence type="predicted"/>
<sequence length="281" mass="30502">MAGRDLEDFRRAFRSGERVVGRVLSRPDARHALVDISGFELLAATDTDPPLGSRLTFSITRMHPVVVLRELARDHNDPNADLPRRIAGLLSSLAGARAAFEPHLSGLRPPPAHSPGQAVDLADLKRRFLAALCADEPAFAAYRRLSRLTRELAALPGLSRLGKYLYAPWYPPGAVGHELLLGRPGTGGAREIHLAFRLEGPGEVRVKALYHGDTARCLVFAAAPERLDRHMFLPEAVRLGRKVIRLLPMAAPRPLGTPLPSLAQTLLGNGTGSFTGVNLRV</sequence>
<keyword evidence="2" id="KW-1185">Reference proteome</keyword>
<dbReference type="EMBL" id="JAAGRQ010000036">
    <property type="protein sequence ID" value="NDY57105.1"/>
    <property type="molecule type" value="Genomic_DNA"/>
</dbReference>
<dbReference type="RefSeq" id="WP_163302150.1">
    <property type="nucleotide sequence ID" value="NZ_JAAGRQ010000036.1"/>
</dbReference>
<accession>A0A7K3NMV9</accession>
<dbReference type="Proteomes" id="UP000469724">
    <property type="component" value="Unassembled WGS sequence"/>
</dbReference>
<dbReference type="AlphaFoldDB" id="A0A7K3NMV9"/>
<protein>
    <submittedName>
        <fullName evidence="1">Uncharacterized protein</fullName>
    </submittedName>
</protein>
<name>A0A7K3NMV9_9BACT</name>